<evidence type="ECO:0000313" key="2">
    <source>
        <dbReference type="EMBL" id="OMC44728.1"/>
    </source>
</evidence>
<evidence type="ECO:0000313" key="3">
    <source>
        <dbReference type="Proteomes" id="UP000187001"/>
    </source>
</evidence>
<evidence type="ECO:0000256" key="1">
    <source>
        <dbReference type="SAM" id="MobiDB-lite"/>
    </source>
</evidence>
<dbReference type="SUPFAM" id="SSF56300">
    <property type="entry name" value="Metallo-dependent phosphatases"/>
    <property type="match status" value="1"/>
</dbReference>
<proteinExistence type="predicted"/>
<feature type="region of interest" description="Disordered" evidence="1">
    <location>
        <begin position="15"/>
        <end position="43"/>
    </location>
</feature>
<dbReference type="AlphaFoldDB" id="A0ABD6QLV4"/>
<reference evidence="2 3" key="1">
    <citation type="submission" date="2016-07" db="EMBL/GenBank/DDBJ databases">
        <authorList>
            <person name="Sutton G."/>
            <person name="Brinkac L."/>
            <person name="Sanka R."/>
            <person name="Adams M."/>
            <person name="Lau E."/>
            <person name="Kumar A."/>
            <person name="Macaden R."/>
        </authorList>
    </citation>
    <scope>NUCLEOTIDE SEQUENCE [LARGE SCALE GENOMIC DNA]</scope>
    <source>
        <strain evidence="2 3">GA-0871</strain>
    </source>
</reference>
<comment type="caution">
    <text evidence="2">The sequence shown here is derived from an EMBL/GenBank/DDBJ whole genome shotgun (WGS) entry which is preliminary data.</text>
</comment>
<name>A0ABD6QLV4_MYCFO</name>
<feature type="compositionally biased region" description="Basic and acidic residues" evidence="1">
    <location>
        <begin position="15"/>
        <end position="32"/>
    </location>
</feature>
<dbReference type="EMBL" id="MBER01000071">
    <property type="protein sequence ID" value="OMC44728.1"/>
    <property type="molecule type" value="Genomic_DNA"/>
</dbReference>
<sequence>MTDERSLSERLADRLNEYPKADEPEFTPKTEFDGTSGFIQTGPLKEAPTDYSGILREFGYDPEKVRIAGNPRVSRWQQRSRKLEKSEDGERLIKTSEFETVWLSAYRFHIAPVVSAEVEPDVNDIIKQARAIRRQSTGAHWFVFQAGDQQLGKRSRDGSTAEIVDRYVQSVQAAKVELAALRRYGIDGIQISMPGDCLEGNQSQSGKNLWLTQETITEQTRIFRRLLHYTVEEFAPLGAQLYVDVVNGNHDQAQRIQSTYPGDGWATEQAIAVSDALKLNPLAYGHVEVRVPEKWSGHMTVPVGDTVVTVVHGHQFSRATNAMKWWQEQTFGGHGPASAHILQNGHFHEFAVERAGDRIRVQSPTFDCGSDWYREKRGVGNTRGAVVYLLKSGEVSRMSVV</sequence>
<evidence type="ECO:0008006" key="4">
    <source>
        <dbReference type="Google" id="ProtNLM"/>
    </source>
</evidence>
<organism evidence="2 3">
    <name type="scientific">Mycolicibacterium fortuitum</name>
    <name type="common">Mycobacterium fortuitum</name>
    <dbReference type="NCBI Taxonomy" id="1766"/>
    <lineage>
        <taxon>Bacteria</taxon>
        <taxon>Bacillati</taxon>
        <taxon>Actinomycetota</taxon>
        <taxon>Actinomycetes</taxon>
        <taxon>Mycobacteriales</taxon>
        <taxon>Mycobacteriaceae</taxon>
        <taxon>Mycolicibacterium</taxon>
    </lineage>
</organism>
<dbReference type="RefSeq" id="WP_076205457.1">
    <property type="nucleotide sequence ID" value="NZ_MBER01000071.1"/>
</dbReference>
<dbReference type="Proteomes" id="UP000187001">
    <property type="component" value="Unassembled WGS sequence"/>
</dbReference>
<gene>
    <name evidence="2" type="ORF">A5742_27540</name>
</gene>
<dbReference type="InterPro" id="IPR029052">
    <property type="entry name" value="Metallo-depent_PP-like"/>
</dbReference>
<protein>
    <recommendedName>
        <fullName evidence="4">Exonuclease</fullName>
    </recommendedName>
</protein>
<accession>A0ABD6QLV4</accession>